<dbReference type="Proteomes" id="UP000199256">
    <property type="component" value="Unassembled WGS sequence"/>
</dbReference>
<evidence type="ECO:0000256" key="6">
    <source>
        <dbReference type="ARBA" id="ARBA00023002"/>
    </source>
</evidence>
<dbReference type="GO" id="GO:0016491">
    <property type="term" value="F:oxidoreductase activity"/>
    <property type="evidence" value="ECO:0007669"/>
    <property type="project" value="UniProtKB-KW"/>
</dbReference>
<comment type="cofactor">
    <cofactor evidence="1">
        <name>[4Fe-4S] cluster</name>
        <dbReference type="ChEBI" id="CHEBI:49883"/>
    </cofactor>
</comment>
<dbReference type="InterPro" id="IPR009010">
    <property type="entry name" value="Asp_de-COase-like_dom_sf"/>
</dbReference>
<dbReference type="PROSITE" id="PS51669">
    <property type="entry name" value="4FE4S_MOW_BIS_MGD"/>
    <property type="match status" value="1"/>
</dbReference>
<feature type="domain" description="4Fe-4S Mo/W bis-MGD-type" evidence="9">
    <location>
        <begin position="13"/>
        <end position="69"/>
    </location>
</feature>
<dbReference type="SUPFAM" id="SSF53706">
    <property type="entry name" value="Formate dehydrogenase/DMSO reductase, domains 1-3"/>
    <property type="match status" value="1"/>
</dbReference>
<dbReference type="InterPro" id="IPR006657">
    <property type="entry name" value="MoPterin_dinucl-bd_dom"/>
</dbReference>
<dbReference type="SUPFAM" id="SSF50692">
    <property type="entry name" value="ADC-like"/>
    <property type="match status" value="1"/>
</dbReference>
<keyword evidence="5" id="KW-0479">Metal-binding</keyword>
<dbReference type="GO" id="GO:0051539">
    <property type="term" value="F:4 iron, 4 sulfur cluster binding"/>
    <property type="evidence" value="ECO:0007669"/>
    <property type="project" value="UniProtKB-KW"/>
</dbReference>
<evidence type="ECO:0000259" key="9">
    <source>
        <dbReference type="PROSITE" id="PS51669"/>
    </source>
</evidence>
<keyword evidence="4" id="KW-0004">4Fe-4S</keyword>
<evidence type="ECO:0000256" key="1">
    <source>
        <dbReference type="ARBA" id="ARBA00001966"/>
    </source>
</evidence>
<dbReference type="PANTHER" id="PTHR43598">
    <property type="entry name" value="TUNGSTEN-CONTAINING FORMYLMETHANOFURAN DEHYDROGENASE 2 SUBUNIT B"/>
    <property type="match status" value="1"/>
</dbReference>
<dbReference type="OrthoDB" id="9815647at2"/>
<evidence type="ECO:0000256" key="7">
    <source>
        <dbReference type="ARBA" id="ARBA00023004"/>
    </source>
</evidence>
<accession>A0A1H7L8C0</accession>
<dbReference type="GO" id="GO:0030313">
    <property type="term" value="C:cell envelope"/>
    <property type="evidence" value="ECO:0007669"/>
    <property type="project" value="UniProtKB-SubCell"/>
</dbReference>
<evidence type="ECO:0000256" key="5">
    <source>
        <dbReference type="ARBA" id="ARBA00022723"/>
    </source>
</evidence>
<evidence type="ECO:0000256" key="3">
    <source>
        <dbReference type="ARBA" id="ARBA00010312"/>
    </source>
</evidence>
<dbReference type="InterPro" id="IPR006963">
    <property type="entry name" value="Mopterin_OxRdtase_4Fe-4S_dom"/>
</dbReference>
<dbReference type="Gene3D" id="2.40.40.20">
    <property type="match status" value="1"/>
</dbReference>
<dbReference type="Pfam" id="PF00384">
    <property type="entry name" value="Molybdopterin"/>
    <property type="match status" value="1"/>
</dbReference>
<dbReference type="PANTHER" id="PTHR43598:SF5">
    <property type="entry name" value="DMSO REDUCTASE CHAIN A"/>
    <property type="match status" value="1"/>
</dbReference>
<keyword evidence="8" id="KW-0411">Iron-sulfur</keyword>
<comment type="subcellular location">
    <subcellularLocation>
        <location evidence="2">Cell envelope</location>
    </subcellularLocation>
</comment>
<gene>
    <name evidence="10" type="ORF">SAMN05444515_10750</name>
</gene>
<evidence type="ECO:0000256" key="8">
    <source>
        <dbReference type="ARBA" id="ARBA00023014"/>
    </source>
</evidence>
<dbReference type="GO" id="GO:0043546">
    <property type="term" value="F:molybdopterin cofactor binding"/>
    <property type="evidence" value="ECO:0007669"/>
    <property type="project" value="InterPro"/>
</dbReference>
<dbReference type="Pfam" id="PF04879">
    <property type="entry name" value="Molybdop_Fe4S4"/>
    <property type="match status" value="1"/>
</dbReference>
<reference evidence="11" key="1">
    <citation type="submission" date="2016-10" db="EMBL/GenBank/DDBJ databases">
        <authorList>
            <person name="Varghese N."/>
            <person name="Submissions S."/>
        </authorList>
    </citation>
    <scope>NUCLEOTIDE SEQUENCE [LARGE SCALE GENOMIC DNA]</scope>
    <source>
        <strain evidence="11">DSM 241</strain>
    </source>
</reference>
<keyword evidence="7" id="KW-0408">Iron</keyword>
<protein>
    <submittedName>
        <fullName evidence="10">Molydopterin dinucleotide binding domain-containing protein</fullName>
    </submittedName>
</protein>
<proteinExistence type="inferred from homology"/>
<dbReference type="EMBL" id="FOAA01000007">
    <property type="protein sequence ID" value="SEK95201.1"/>
    <property type="molecule type" value="Genomic_DNA"/>
</dbReference>
<dbReference type="STRING" id="1396821.SAMN05444515_10750"/>
<name>A0A1H7L8C0_9GAMM</name>
<evidence type="ECO:0000313" key="10">
    <source>
        <dbReference type="EMBL" id="SEK95201.1"/>
    </source>
</evidence>
<evidence type="ECO:0000256" key="2">
    <source>
        <dbReference type="ARBA" id="ARBA00004196"/>
    </source>
</evidence>
<sequence length="966" mass="109186">MKALPKFEDHSRQDTRYTTCYMCACRCGIKVTVEDNKVRYIQGNRNHPVNKGVLCAKGNAGIMKQQSPARLQQPLMRKPGTERGAGEFEPISWHDALNLLTTRLAKIRATDPKKLAFFTGRDQMQALTGLWATQFGTINWAAHGGFCSVNMASAGLYTMGHAFWEFGDPDWEHTKYFMLWGVAEDHASNPIKMGIEQVKRHGAKFVSVNPVRTGYQAVADEWVSIRPGTDGLLALSMIHVLLRNDCIDQTFLVRYTNAPWLVVDTPGQKGHGLILRDKQGQPQCWDQEANAVTDASQVEIQPALFGEYTAPDGRPVKTVMTLLAERYLDTQYAPENVAERCGVPAEQIERLALEMAHVAFKETIEIECEWTDAYGRTHDRFVGRPVSMHAMRGISAHSNGFQTCRAIHLLQILLGTIDVPGGHLSKPPYPKHIPPGIKPAREMAPNTPLKSPPLGFPTGPEDLVIDKQGNPLRIDKAYSWDAPMANHGLMHMVITNAVKGDPYPIDTLILFMANMTWNSSMNTRQVMDMLREKGEDGEYKIPFLVVSDAFHSETVNFADLVLPDCTYLERHDTISMLDRPISEPHAAADSIRQPILEKDRDVRPWQEVLVDLAGRLKFPAFTGEDGKPRYTSYQDFIVNFQKEPGIGFLSGWRGEQGDQGLRGEPNPRQWEAYAENQCFFVHHLEDSQKYYRYCNQDYLTLARHAGWVGSTDPIVLELYSETQQRFKLAGQGLYDGPTPTREEHKERLTRYFDPLPIWYPPLEHGRIDTDAYPFHAITQRPMFMYHSWDSQNAWLRQICAGNRLYMNRGRAQSMGIEDDAWVWVESHHGRIRAQVKLIEAVEPDTVWTWNAIGKQAGAWGLSTDADESRKGFLLNHLISELLPQQGDGLDNVTNSDPITGQAAWYDLRVKITPAKPGEVGSWPQFDPVKPLPGMGVSPSAVRYQTHRGVNLKRGLWDVLTRGKHRR</sequence>
<dbReference type="Gene3D" id="3.40.50.740">
    <property type="match status" value="1"/>
</dbReference>
<dbReference type="AlphaFoldDB" id="A0A1H7L8C0"/>
<keyword evidence="11" id="KW-1185">Reference proteome</keyword>
<keyword evidence="6" id="KW-0560">Oxidoreductase</keyword>
<dbReference type="Pfam" id="PF01568">
    <property type="entry name" value="Molydop_binding"/>
    <property type="match status" value="1"/>
</dbReference>
<evidence type="ECO:0000313" key="11">
    <source>
        <dbReference type="Proteomes" id="UP000199256"/>
    </source>
</evidence>
<dbReference type="InterPro" id="IPR006656">
    <property type="entry name" value="Mopterin_OxRdtase"/>
</dbReference>
<dbReference type="RefSeq" id="WP_090253006.1">
    <property type="nucleotide sequence ID" value="NZ_FOAA01000007.1"/>
</dbReference>
<dbReference type="SMART" id="SM00926">
    <property type="entry name" value="Molybdop_Fe4S4"/>
    <property type="match status" value="1"/>
</dbReference>
<organism evidence="10 11">
    <name type="scientific">Ectothiorhodospira marina</name>
    <dbReference type="NCBI Taxonomy" id="1396821"/>
    <lineage>
        <taxon>Bacteria</taxon>
        <taxon>Pseudomonadati</taxon>
        <taxon>Pseudomonadota</taxon>
        <taxon>Gammaproteobacteria</taxon>
        <taxon>Chromatiales</taxon>
        <taxon>Ectothiorhodospiraceae</taxon>
        <taxon>Ectothiorhodospira</taxon>
    </lineage>
</organism>
<dbReference type="Gene3D" id="3.40.228.10">
    <property type="entry name" value="Dimethylsulfoxide Reductase, domain 2"/>
    <property type="match status" value="1"/>
</dbReference>
<dbReference type="CDD" id="cd02783">
    <property type="entry name" value="MopB_CT_2"/>
    <property type="match status" value="1"/>
</dbReference>
<comment type="similarity">
    <text evidence="3">Belongs to the prokaryotic molybdopterin-containing oxidoreductase family.</text>
</comment>
<dbReference type="Gene3D" id="3.30.200.210">
    <property type="match status" value="1"/>
</dbReference>
<evidence type="ECO:0000256" key="4">
    <source>
        <dbReference type="ARBA" id="ARBA00022485"/>
    </source>
</evidence>
<dbReference type="GO" id="GO:0046872">
    <property type="term" value="F:metal ion binding"/>
    <property type="evidence" value="ECO:0007669"/>
    <property type="project" value="UniProtKB-KW"/>
</dbReference>